<accession>R0L949</accession>
<organism evidence="2 3">
    <name type="scientific">Anas platyrhynchos</name>
    <name type="common">Mallard</name>
    <name type="synonym">Anas boschas</name>
    <dbReference type="NCBI Taxonomy" id="8839"/>
    <lineage>
        <taxon>Eukaryota</taxon>
        <taxon>Metazoa</taxon>
        <taxon>Chordata</taxon>
        <taxon>Craniata</taxon>
        <taxon>Vertebrata</taxon>
        <taxon>Euteleostomi</taxon>
        <taxon>Archelosauria</taxon>
        <taxon>Archosauria</taxon>
        <taxon>Dinosauria</taxon>
        <taxon>Saurischia</taxon>
        <taxon>Theropoda</taxon>
        <taxon>Coelurosauria</taxon>
        <taxon>Aves</taxon>
        <taxon>Neognathae</taxon>
        <taxon>Galloanserae</taxon>
        <taxon>Anseriformes</taxon>
        <taxon>Anatidae</taxon>
        <taxon>Anatinae</taxon>
        <taxon>Anas</taxon>
    </lineage>
</organism>
<protein>
    <submittedName>
        <fullName evidence="2">Uncharacterized protein</fullName>
    </submittedName>
</protein>
<feature type="compositionally biased region" description="Polar residues" evidence="1">
    <location>
        <begin position="448"/>
        <end position="463"/>
    </location>
</feature>
<keyword evidence="3" id="KW-1185">Reference proteome</keyword>
<reference evidence="3" key="1">
    <citation type="journal article" date="2013" name="Nat. Genet.">
        <title>The duck genome and transcriptome provide insight into an avian influenza virus reservoir species.</title>
        <authorList>
            <person name="Huang Y."/>
            <person name="Li Y."/>
            <person name="Burt D.W."/>
            <person name="Chen H."/>
            <person name="Zhang Y."/>
            <person name="Qian W."/>
            <person name="Kim H."/>
            <person name="Gan S."/>
            <person name="Zhao Y."/>
            <person name="Li J."/>
            <person name="Yi K."/>
            <person name="Feng H."/>
            <person name="Zhu P."/>
            <person name="Li B."/>
            <person name="Liu Q."/>
            <person name="Fairley S."/>
            <person name="Magor K.E."/>
            <person name="Du Z."/>
            <person name="Hu X."/>
            <person name="Goodman L."/>
            <person name="Tafer H."/>
            <person name="Vignal A."/>
            <person name="Lee T."/>
            <person name="Kim K.W."/>
            <person name="Sheng Z."/>
            <person name="An Y."/>
            <person name="Searle S."/>
            <person name="Herrero J."/>
            <person name="Groenen M.A."/>
            <person name="Crooijmans R.P."/>
            <person name="Faraut T."/>
            <person name="Cai Q."/>
            <person name="Webster R.G."/>
            <person name="Aldridge J.R."/>
            <person name="Warren W.C."/>
            <person name="Bartschat S."/>
            <person name="Kehr S."/>
            <person name="Marz M."/>
            <person name="Stadler P.F."/>
            <person name="Smith J."/>
            <person name="Kraus R.H."/>
            <person name="Zhao Y."/>
            <person name="Ren L."/>
            <person name="Fei J."/>
            <person name="Morisson M."/>
            <person name="Kaiser P."/>
            <person name="Griffin D.K."/>
            <person name="Rao M."/>
            <person name="Pitel F."/>
            <person name="Wang J."/>
            <person name="Li N."/>
        </authorList>
    </citation>
    <scope>NUCLEOTIDE SEQUENCE [LARGE SCALE GENOMIC DNA]</scope>
</reference>
<dbReference type="AlphaFoldDB" id="R0L949"/>
<dbReference type="Proteomes" id="UP000296049">
    <property type="component" value="Unassembled WGS sequence"/>
</dbReference>
<sequence length="463" mass="49923">MDRTVFSAKEQDPVLLLVGNGLGAFQQEFIQVTSRSAFLSQGAALQPSPDQVGNALGGVASDPAFKLMVIPDDGNDSSVLWVGMTGRDVRRHCMEYPKYADLGIFLSSLFVFNLDADPKSANYLDAKPSLKNDNEFTDYQWGRCFLLSQERETCSWVSAEPVRAVEKAARKRQGGSTSLAQPKVLDLLAAVIVEHAEGEHHQEEEQADAFVAPQPFAFREAHRQLLAAAQTRSAVQTWQATKKTVMSEFLTFSHTQSPSTPGYFIPVLPRTDSAGLLWTYQPKARAALDQALHPPALVLTTGLGCPGCRQQHQVMNGLKLSGLNTVTTSANSAGTPRVLPASISSPKTALNPISLHIPLVQIAFHPSKYTILISFHKVVCSLMCCWWDLRAHGEGTKVSPGKTGWGGAEGDAWSLIVPDGPKNPENTKESGGGQQDKIAPGPGHLLTGENTSGMKAHTTNTGT</sequence>
<evidence type="ECO:0000256" key="1">
    <source>
        <dbReference type="SAM" id="MobiDB-lite"/>
    </source>
</evidence>
<dbReference type="EMBL" id="KB742984">
    <property type="protein sequence ID" value="EOB02184.1"/>
    <property type="molecule type" value="Genomic_DNA"/>
</dbReference>
<proteinExistence type="predicted"/>
<evidence type="ECO:0000313" key="2">
    <source>
        <dbReference type="EMBL" id="EOB02184.1"/>
    </source>
</evidence>
<feature type="region of interest" description="Disordered" evidence="1">
    <location>
        <begin position="409"/>
        <end position="463"/>
    </location>
</feature>
<gene>
    <name evidence="2" type="ORF">Anapl_05373</name>
</gene>
<evidence type="ECO:0000313" key="3">
    <source>
        <dbReference type="Proteomes" id="UP000296049"/>
    </source>
</evidence>
<name>R0L949_ANAPL</name>